<protein>
    <submittedName>
        <fullName evidence="2">Uncharacterized protein</fullName>
    </submittedName>
</protein>
<dbReference type="Proteomes" id="UP000182589">
    <property type="component" value="Unassembled WGS sequence"/>
</dbReference>
<evidence type="ECO:0000256" key="1">
    <source>
        <dbReference type="SAM" id="MobiDB-lite"/>
    </source>
</evidence>
<evidence type="ECO:0000313" key="3">
    <source>
        <dbReference type="Proteomes" id="UP000182589"/>
    </source>
</evidence>
<gene>
    <name evidence="2" type="ORF">SAMN04489725_1329</name>
</gene>
<dbReference type="AlphaFoldDB" id="A0A1H2YCW6"/>
<organism evidence="2 3">
    <name type="scientific">Alicyclobacillus hesperidum</name>
    <dbReference type="NCBI Taxonomy" id="89784"/>
    <lineage>
        <taxon>Bacteria</taxon>
        <taxon>Bacillati</taxon>
        <taxon>Bacillota</taxon>
        <taxon>Bacilli</taxon>
        <taxon>Bacillales</taxon>
        <taxon>Alicyclobacillaceae</taxon>
        <taxon>Alicyclobacillus</taxon>
    </lineage>
</organism>
<dbReference type="RefSeq" id="WP_074693910.1">
    <property type="nucleotide sequence ID" value="NZ_FNOJ01000032.1"/>
</dbReference>
<evidence type="ECO:0000313" key="2">
    <source>
        <dbReference type="EMBL" id="SDX02668.1"/>
    </source>
</evidence>
<keyword evidence="3" id="KW-1185">Reference proteome</keyword>
<accession>A0A1H2YCW6</accession>
<dbReference type="EMBL" id="FNOJ01000032">
    <property type="protein sequence ID" value="SDX02668.1"/>
    <property type="molecule type" value="Genomic_DNA"/>
</dbReference>
<feature type="region of interest" description="Disordered" evidence="1">
    <location>
        <begin position="49"/>
        <end position="95"/>
    </location>
</feature>
<name>A0A1H2YCW6_9BACL</name>
<sequence length="95" mass="10649">MTIRRYVLSYDDEYDREIAEVIEQTPKRRRAERVRQLILLGIQAEAEIRGEGGVRQAQAGDRDTSTPTTASSPQANQASTPTGKRPIIPRITPKT</sequence>
<reference evidence="3" key="1">
    <citation type="submission" date="2016-10" db="EMBL/GenBank/DDBJ databases">
        <authorList>
            <person name="Varghese N."/>
        </authorList>
    </citation>
    <scope>NUCLEOTIDE SEQUENCE [LARGE SCALE GENOMIC DNA]</scope>
    <source>
        <strain evidence="3">DSM 12489</strain>
    </source>
</reference>
<proteinExistence type="predicted"/>